<dbReference type="PANTHER" id="PTHR48045">
    <property type="entry name" value="UDP-GLYCOSYLTRANSFERASE 72B1"/>
    <property type="match status" value="1"/>
</dbReference>
<dbReference type="SUPFAM" id="SSF53756">
    <property type="entry name" value="UDP-Glycosyltransferase/glycogen phosphorylase"/>
    <property type="match status" value="1"/>
</dbReference>
<dbReference type="HOGENOM" id="CLU_001724_1_3_1"/>
<evidence type="ECO:0000256" key="1">
    <source>
        <dbReference type="ARBA" id="ARBA00022679"/>
    </source>
</evidence>
<evidence type="ECO:0000313" key="3">
    <source>
        <dbReference type="EMBL" id="ERN07109.1"/>
    </source>
</evidence>
<evidence type="ECO:0008006" key="5">
    <source>
        <dbReference type="Google" id="ProtNLM"/>
    </source>
</evidence>
<protein>
    <recommendedName>
        <fullName evidence="5">UDP-glycosyltransferases domain-containing protein</fullName>
    </recommendedName>
</protein>
<feature type="region of interest" description="Disordered" evidence="2">
    <location>
        <begin position="130"/>
        <end position="166"/>
    </location>
</feature>
<dbReference type="Gene3D" id="3.40.50.2000">
    <property type="entry name" value="Glycogen Phosphorylase B"/>
    <property type="match status" value="2"/>
</dbReference>
<dbReference type="AlphaFoldDB" id="W1PHE3"/>
<evidence type="ECO:0000313" key="4">
    <source>
        <dbReference type="Proteomes" id="UP000017836"/>
    </source>
</evidence>
<dbReference type="Proteomes" id="UP000017836">
    <property type="component" value="Unassembled WGS sequence"/>
</dbReference>
<organism evidence="3 4">
    <name type="scientific">Amborella trichopoda</name>
    <dbReference type="NCBI Taxonomy" id="13333"/>
    <lineage>
        <taxon>Eukaryota</taxon>
        <taxon>Viridiplantae</taxon>
        <taxon>Streptophyta</taxon>
        <taxon>Embryophyta</taxon>
        <taxon>Tracheophyta</taxon>
        <taxon>Spermatophyta</taxon>
        <taxon>Magnoliopsida</taxon>
        <taxon>Amborellales</taxon>
        <taxon>Amborellaceae</taxon>
        <taxon>Amborella</taxon>
    </lineage>
</organism>
<dbReference type="FunFam" id="3.40.50.2000:FF:000431">
    <property type="entry name" value="UDP-glycosyltransferase 90A1"/>
    <property type="match status" value="1"/>
</dbReference>
<sequence length="166" mass="17886">MFAGESPVTKDASCLDWLNTMEKGSVLYVAFGTQARLGESQMREVGLALEGSGASGFMSHCGWNSVLESLAHGVPILGWPMMAEQRLNASIVEEELGAGIRLVHSEGVSVEREVVERGVVELMRGEMGRKARERAGDIKEKAKRAVGEGGSSYNSLNKLTEDISKT</sequence>
<evidence type="ECO:0000256" key="2">
    <source>
        <dbReference type="SAM" id="MobiDB-lite"/>
    </source>
</evidence>
<dbReference type="Gramene" id="ERN07109">
    <property type="protein sequence ID" value="ERN07109"/>
    <property type="gene ID" value="AMTR_s00019p00101400"/>
</dbReference>
<dbReference type="STRING" id="13333.W1PHE3"/>
<accession>W1PHE3</accession>
<dbReference type="EMBL" id="KI393807">
    <property type="protein sequence ID" value="ERN07109.1"/>
    <property type="molecule type" value="Genomic_DNA"/>
</dbReference>
<proteinExistence type="predicted"/>
<dbReference type="eggNOG" id="KOG1192">
    <property type="taxonomic scope" value="Eukaryota"/>
</dbReference>
<dbReference type="PANTHER" id="PTHR48045:SF31">
    <property type="entry name" value="UDP-GLYCOSYLTRANSFERASE 76B1-LIKE"/>
    <property type="match status" value="1"/>
</dbReference>
<gene>
    <name evidence="3" type="ORF">AMTR_s00019p00101400</name>
</gene>
<dbReference type="Pfam" id="PF00201">
    <property type="entry name" value="UDPGT"/>
    <property type="match status" value="1"/>
</dbReference>
<keyword evidence="4" id="KW-1185">Reference proteome</keyword>
<dbReference type="GO" id="GO:0008194">
    <property type="term" value="F:UDP-glycosyltransferase activity"/>
    <property type="evidence" value="ECO:0000318"/>
    <property type="project" value="GO_Central"/>
</dbReference>
<keyword evidence="1" id="KW-0808">Transferase</keyword>
<reference evidence="4" key="1">
    <citation type="journal article" date="2013" name="Science">
        <title>The Amborella genome and the evolution of flowering plants.</title>
        <authorList>
            <consortium name="Amborella Genome Project"/>
        </authorList>
    </citation>
    <scope>NUCLEOTIDE SEQUENCE [LARGE SCALE GENOMIC DNA]</scope>
</reference>
<name>W1PHE3_AMBTC</name>
<dbReference type="CDD" id="cd03784">
    <property type="entry name" value="GT1_Gtf-like"/>
    <property type="match status" value="1"/>
</dbReference>
<dbReference type="InterPro" id="IPR002213">
    <property type="entry name" value="UDP_glucos_trans"/>
</dbReference>
<feature type="compositionally biased region" description="Basic and acidic residues" evidence="2">
    <location>
        <begin position="130"/>
        <end position="146"/>
    </location>
</feature>